<feature type="transmembrane region" description="Helical" evidence="1">
    <location>
        <begin position="191"/>
        <end position="210"/>
    </location>
</feature>
<reference evidence="3 4" key="1">
    <citation type="submission" date="2018-03" db="EMBL/GenBank/DDBJ databases">
        <title>Genomic Encyclopedia of Type Strains, Phase III (KMG-III): the genomes of soil and plant-associated and newly described type strains.</title>
        <authorList>
            <person name="Whitman W."/>
        </authorList>
    </citation>
    <scope>NUCLEOTIDE SEQUENCE [LARGE SCALE GENOMIC DNA]</scope>
    <source>
        <strain evidence="3 4">CGMCC 4.7125</strain>
    </source>
</reference>
<feature type="transmembrane region" description="Helical" evidence="1">
    <location>
        <begin position="216"/>
        <end position="233"/>
    </location>
</feature>
<sequence length="333" mass="37388">MSPGYLALMAFFAMSGYQISDSWERDPSWWRFSARRLLRILPPLLVVVLCTVFVIGPLCTMLTVPGYFSHPQTWDYLVGTSSLFFLQHALPGVFAGNPYPWSVNGSLWTLPMEFVGYVVVLLVGVLVAAGSSRLILFVLLAGLVLLDSHSRATFGYHGDAGSLFEIPVGSLVAFLVPFVLGMVMHTFRRNIPLRPWLACTLLGVWLAAHWTPLDRYLLAVMASYGAIVLAHHWPRRWEVDGRLVYGSYGMYIWAFPVQQLIILAGVDNQWWLMAMAVPAAYLCGVVSWCLVEEPTQRLRRHLKGRSVFDQPTVRFTPVAAPRAERRSFRPTAG</sequence>
<evidence type="ECO:0000259" key="2">
    <source>
        <dbReference type="Pfam" id="PF01757"/>
    </source>
</evidence>
<dbReference type="GO" id="GO:0016747">
    <property type="term" value="F:acyltransferase activity, transferring groups other than amino-acyl groups"/>
    <property type="evidence" value="ECO:0007669"/>
    <property type="project" value="InterPro"/>
</dbReference>
<evidence type="ECO:0000313" key="4">
    <source>
        <dbReference type="Proteomes" id="UP000238362"/>
    </source>
</evidence>
<dbReference type="Pfam" id="PF01757">
    <property type="entry name" value="Acyl_transf_3"/>
    <property type="match status" value="1"/>
</dbReference>
<feature type="transmembrane region" description="Helical" evidence="1">
    <location>
        <begin position="44"/>
        <end position="68"/>
    </location>
</feature>
<keyword evidence="1" id="KW-0472">Membrane</keyword>
<feature type="transmembrane region" description="Helical" evidence="1">
    <location>
        <begin position="114"/>
        <end position="146"/>
    </location>
</feature>
<dbReference type="AlphaFoldDB" id="A0A2T0LVJ4"/>
<dbReference type="EMBL" id="PVNH01000005">
    <property type="protein sequence ID" value="PRX47846.1"/>
    <property type="molecule type" value="Genomic_DNA"/>
</dbReference>
<feature type="domain" description="Acyltransferase 3" evidence="2">
    <location>
        <begin position="6"/>
        <end position="289"/>
    </location>
</feature>
<dbReference type="Proteomes" id="UP000238362">
    <property type="component" value="Unassembled WGS sequence"/>
</dbReference>
<organism evidence="3 4">
    <name type="scientific">Prauserella shujinwangii</name>
    <dbReference type="NCBI Taxonomy" id="1453103"/>
    <lineage>
        <taxon>Bacteria</taxon>
        <taxon>Bacillati</taxon>
        <taxon>Actinomycetota</taxon>
        <taxon>Actinomycetes</taxon>
        <taxon>Pseudonocardiales</taxon>
        <taxon>Pseudonocardiaceae</taxon>
        <taxon>Prauserella</taxon>
    </lineage>
</organism>
<evidence type="ECO:0000256" key="1">
    <source>
        <dbReference type="SAM" id="Phobius"/>
    </source>
</evidence>
<keyword evidence="4" id="KW-1185">Reference proteome</keyword>
<dbReference type="PANTHER" id="PTHR23028">
    <property type="entry name" value="ACETYLTRANSFERASE"/>
    <property type="match status" value="1"/>
</dbReference>
<feature type="transmembrane region" description="Helical" evidence="1">
    <location>
        <begin position="245"/>
        <end position="264"/>
    </location>
</feature>
<proteinExistence type="predicted"/>
<comment type="caution">
    <text evidence="3">The sequence shown here is derived from an EMBL/GenBank/DDBJ whole genome shotgun (WGS) entry which is preliminary data.</text>
</comment>
<name>A0A2T0LVJ4_9PSEU</name>
<feature type="transmembrane region" description="Helical" evidence="1">
    <location>
        <begin position="166"/>
        <end position="184"/>
    </location>
</feature>
<feature type="transmembrane region" description="Helical" evidence="1">
    <location>
        <begin position="270"/>
        <end position="291"/>
    </location>
</feature>
<gene>
    <name evidence="3" type="ORF">B0I33_105429</name>
</gene>
<dbReference type="InterPro" id="IPR050879">
    <property type="entry name" value="Acyltransferase_3"/>
</dbReference>
<protein>
    <submittedName>
        <fullName evidence="3">Peptidoglycan/LPS O-acetylase OafA/YrhL</fullName>
    </submittedName>
</protein>
<keyword evidence="1" id="KW-0812">Transmembrane</keyword>
<accession>A0A2T0LVJ4</accession>
<keyword evidence="1" id="KW-1133">Transmembrane helix</keyword>
<dbReference type="InterPro" id="IPR002656">
    <property type="entry name" value="Acyl_transf_3_dom"/>
</dbReference>
<evidence type="ECO:0000313" key="3">
    <source>
        <dbReference type="EMBL" id="PRX47846.1"/>
    </source>
</evidence>